<dbReference type="Proteomes" id="UP000836841">
    <property type="component" value="Chromosome 4"/>
</dbReference>
<dbReference type="AlphaFoldDB" id="A0AAU9SBH1"/>
<evidence type="ECO:0000313" key="3">
    <source>
        <dbReference type="Proteomes" id="UP000836841"/>
    </source>
</evidence>
<gene>
    <name evidence="2" type="ORF">TAV2_LOCUS14947</name>
</gene>
<sequence>MLNSRNWWGACVVHDVLYYYNTNLNKLRAYDPKQRYWRVVRGVEELLSKTAGSWGSRTVSYSGKLALFFHKYNASKLKVTNDVWVAEIALERRQGAEIWGKVQWCDVVFNDGDGRLCIVVKCLSVSI</sequence>
<dbReference type="InterPro" id="IPR050354">
    <property type="entry name" value="F-box/kelch-repeat_ARATH"/>
</dbReference>
<reference evidence="2 3" key="1">
    <citation type="submission" date="2022-03" db="EMBL/GenBank/DDBJ databases">
        <authorList>
            <person name="Nunn A."/>
            <person name="Chopra R."/>
            <person name="Nunn A."/>
            <person name="Contreras Garrido A."/>
        </authorList>
    </citation>
    <scope>NUCLEOTIDE SEQUENCE [LARGE SCALE GENOMIC DNA]</scope>
</reference>
<dbReference type="EMBL" id="OU466860">
    <property type="protein sequence ID" value="CAH2061306.1"/>
    <property type="molecule type" value="Genomic_DNA"/>
</dbReference>
<protein>
    <recommendedName>
        <fullName evidence="1">FKB95-like N-terminal Kelch domain-containing protein</fullName>
    </recommendedName>
</protein>
<evidence type="ECO:0000259" key="1">
    <source>
        <dbReference type="Pfam" id="PF25210"/>
    </source>
</evidence>
<proteinExistence type="predicted"/>
<dbReference type="PANTHER" id="PTHR24414:SF184">
    <property type="entry name" value="GALACTOSE OXIDASE_KELCH REPEAT SUPERFAMILY PROTEIN"/>
    <property type="match status" value="1"/>
</dbReference>
<accession>A0AAU9SBH1</accession>
<evidence type="ECO:0000313" key="2">
    <source>
        <dbReference type="EMBL" id="CAH2061306.1"/>
    </source>
</evidence>
<keyword evidence="3" id="KW-1185">Reference proteome</keyword>
<feature type="domain" description="FKB95-like N-terminal Kelch" evidence="1">
    <location>
        <begin position="1"/>
        <end position="109"/>
    </location>
</feature>
<dbReference type="SUPFAM" id="SSF117281">
    <property type="entry name" value="Kelch motif"/>
    <property type="match status" value="1"/>
</dbReference>
<dbReference type="Pfam" id="PF25210">
    <property type="entry name" value="Kelch_FKB95"/>
    <property type="match status" value="1"/>
</dbReference>
<dbReference type="InterPro" id="IPR057499">
    <property type="entry name" value="Kelch_FKB95"/>
</dbReference>
<dbReference type="PANTHER" id="PTHR24414">
    <property type="entry name" value="F-BOX/KELCH-REPEAT PROTEIN SKIP4"/>
    <property type="match status" value="1"/>
</dbReference>
<dbReference type="InterPro" id="IPR015915">
    <property type="entry name" value="Kelch-typ_b-propeller"/>
</dbReference>
<organism evidence="2 3">
    <name type="scientific">Thlaspi arvense</name>
    <name type="common">Field penny-cress</name>
    <dbReference type="NCBI Taxonomy" id="13288"/>
    <lineage>
        <taxon>Eukaryota</taxon>
        <taxon>Viridiplantae</taxon>
        <taxon>Streptophyta</taxon>
        <taxon>Embryophyta</taxon>
        <taxon>Tracheophyta</taxon>
        <taxon>Spermatophyta</taxon>
        <taxon>Magnoliopsida</taxon>
        <taxon>eudicotyledons</taxon>
        <taxon>Gunneridae</taxon>
        <taxon>Pentapetalae</taxon>
        <taxon>rosids</taxon>
        <taxon>malvids</taxon>
        <taxon>Brassicales</taxon>
        <taxon>Brassicaceae</taxon>
        <taxon>Thlaspideae</taxon>
        <taxon>Thlaspi</taxon>
    </lineage>
</organism>
<name>A0AAU9SBH1_THLAR</name>